<feature type="domain" description="LIM zinc-binding" evidence="6">
    <location>
        <begin position="200"/>
        <end position="260"/>
    </location>
</feature>
<feature type="compositionally biased region" description="Polar residues" evidence="5">
    <location>
        <begin position="175"/>
        <end position="193"/>
    </location>
</feature>
<dbReference type="Gene3D" id="2.10.110.10">
    <property type="entry name" value="Cysteine Rich Protein"/>
    <property type="match status" value="1"/>
</dbReference>
<sequence length="534" mass="56369">MTITDRLQYFQQLGASSPATDTANKETPSRPLPAASRNATTTTTTTDTTTTTAATTGDTINDFLPLKERLRRYQQNASTDAAATPASNGAKGTATVTTKAIVRPFERANKVAAASASVASTPSNPTRPITVKSSPTSTAATARAHDDSPHIRIASAAAFGPLSSRVANYTASAVHSAPSATTPNRVTSHSNPNLDDAGRKKCEVCSKTVYLMEEVAIDNKSFHKTCLKCTHCHSTLRMGNLAAMNGHYYCKPHFKELFHLKGNYSEGFGAEDPKKNWVSRTEEHATGSHTTPAAAGGISTASARLSTTAGRAVVPSSQSQSSSPNEAEGLSLQERLQRYASTAAATNAEKGISISSGRRSVTTRDSVTAKSVRASVSARESNAVSGSIRASVAQRESVSGREKAQAKAFEREEARGHASFKGGVNKSTSASVTCPTAAVAPQPNVQQGIPEPRTSTGFSKSTQDVVSGSVTINEQHIAQEVSLPQPAEEVDTLLAHEQPSEETPVDVEEEEVQETNVEEGRQQDKRIGDVSVNT</sequence>
<feature type="compositionally biased region" description="Polar residues" evidence="5">
    <location>
        <begin position="13"/>
        <end position="22"/>
    </location>
</feature>
<dbReference type="OrthoDB" id="8062037at2759"/>
<dbReference type="VEuPathDB" id="FungiDB:SeMB42_g06231"/>
<dbReference type="SMART" id="SM00132">
    <property type="entry name" value="LIM"/>
    <property type="match status" value="1"/>
</dbReference>
<keyword evidence="9" id="KW-1185">Reference proteome</keyword>
<gene>
    <name evidence="8" type="ORF">SeLEV6574_g06133</name>
    <name evidence="7" type="ORF">SeMB42_g06231</name>
</gene>
<dbReference type="InterPro" id="IPR001781">
    <property type="entry name" value="Znf_LIM"/>
</dbReference>
<feature type="compositionally biased region" description="Low complexity" evidence="5">
    <location>
        <begin position="313"/>
        <end position="324"/>
    </location>
</feature>
<dbReference type="AlphaFoldDB" id="A0A507CQE8"/>
<protein>
    <recommendedName>
        <fullName evidence="6">LIM zinc-binding domain-containing protein</fullName>
    </recommendedName>
</protein>
<feature type="region of interest" description="Disordered" evidence="5">
    <location>
        <begin position="306"/>
        <end position="331"/>
    </location>
</feature>
<evidence type="ECO:0000256" key="3">
    <source>
        <dbReference type="ARBA" id="ARBA00023038"/>
    </source>
</evidence>
<feature type="region of interest" description="Disordered" evidence="5">
    <location>
        <begin position="175"/>
        <end position="197"/>
    </location>
</feature>
<feature type="compositionally biased region" description="Acidic residues" evidence="5">
    <location>
        <begin position="503"/>
        <end position="517"/>
    </location>
</feature>
<evidence type="ECO:0000313" key="7">
    <source>
        <dbReference type="EMBL" id="TPX39832.1"/>
    </source>
</evidence>
<evidence type="ECO:0000256" key="4">
    <source>
        <dbReference type="PROSITE-ProRule" id="PRU00125"/>
    </source>
</evidence>
<dbReference type="STRING" id="286115.A0A507CQE8"/>
<dbReference type="PROSITE" id="PS50023">
    <property type="entry name" value="LIM_DOMAIN_2"/>
    <property type="match status" value="1"/>
</dbReference>
<dbReference type="CDD" id="cd09358">
    <property type="entry name" value="LIM_Mical_like"/>
    <property type="match status" value="1"/>
</dbReference>
<feature type="region of interest" description="Disordered" evidence="5">
    <location>
        <begin position="442"/>
        <end position="461"/>
    </location>
</feature>
<dbReference type="Proteomes" id="UP000317494">
    <property type="component" value="Unassembled WGS sequence"/>
</dbReference>
<dbReference type="GO" id="GO:0046872">
    <property type="term" value="F:metal ion binding"/>
    <property type="evidence" value="ECO:0007669"/>
    <property type="project" value="UniProtKB-KW"/>
</dbReference>
<comment type="caution">
    <text evidence="8">The sequence shown here is derived from an EMBL/GenBank/DDBJ whole genome shotgun (WGS) entry which is preliminary data.</text>
</comment>
<feature type="compositionally biased region" description="Low complexity" evidence="5">
    <location>
        <begin position="39"/>
        <end position="59"/>
    </location>
</feature>
<feature type="compositionally biased region" description="Low complexity" evidence="5">
    <location>
        <begin position="133"/>
        <end position="142"/>
    </location>
</feature>
<keyword evidence="2 4" id="KW-0862">Zinc</keyword>
<name>A0A507CQE8_9FUNG</name>
<feature type="region of interest" description="Disordered" evidence="5">
    <location>
        <begin position="407"/>
        <end position="427"/>
    </location>
</feature>
<reference evidence="9 10" key="1">
    <citation type="journal article" date="2019" name="Sci. Rep.">
        <title>Comparative genomics of chytrid fungi reveal insights into the obligate biotrophic and pathogenic lifestyle of Synchytrium endobioticum.</title>
        <authorList>
            <person name="van de Vossenberg B.T.L.H."/>
            <person name="Warris S."/>
            <person name="Nguyen H.D.T."/>
            <person name="van Gent-Pelzer M.P.E."/>
            <person name="Joly D.L."/>
            <person name="van de Geest H.C."/>
            <person name="Bonants P.J.M."/>
            <person name="Smith D.S."/>
            <person name="Levesque C.A."/>
            <person name="van der Lee T.A.J."/>
        </authorList>
    </citation>
    <scope>NUCLEOTIDE SEQUENCE [LARGE SCALE GENOMIC DNA]</scope>
    <source>
        <strain evidence="8 10">LEV6574</strain>
        <strain evidence="7 9">MB42</strain>
    </source>
</reference>
<feature type="region of interest" description="Disordered" evidence="5">
    <location>
        <begin position="116"/>
        <end position="147"/>
    </location>
</feature>
<keyword evidence="1 4" id="KW-0479">Metal-binding</keyword>
<evidence type="ECO:0000313" key="9">
    <source>
        <dbReference type="Proteomes" id="UP000317494"/>
    </source>
</evidence>
<evidence type="ECO:0000313" key="10">
    <source>
        <dbReference type="Proteomes" id="UP000320475"/>
    </source>
</evidence>
<evidence type="ECO:0000259" key="6">
    <source>
        <dbReference type="PROSITE" id="PS50023"/>
    </source>
</evidence>
<evidence type="ECO:0000256" key="5">
    <source>
        <dbReference type="SAM" id="MobiDB-lite"/>
    </source>
</evidence>
<evidence type="ECO:0000256" key="1">
    <source>
        <dbReference type="ARBA" id="ARBA00022723"/>
    </source>
</evidence>
<proteinExistence type="predicted"/>
<evidence type="ECO:0000256" key="2">
    <source>
        <dbReference type="ARBA" id="ARBA00022833"/>
    </source>
</evidence>
<dbReference type="EMBL" id="QEAM01000326">
    <property type="protein sequence ID" value="TPX41354.1"/>
    <property type="molecule type" value="Genomic_DNA"/>
</dbReference>
<dbReference type="FunFam" id="2.10.110.10:FF:000002">
    <property type="entry name" value="LIM domain and actin-binding 1"/>
    <property type="match status" value="1"/>
</dbReference>
<accession>A0A507CQE8</accession>
<dbReference type="SUPFAM" id="SSF57716">
    <property type="entry name" value="Glucocorticoid receptor-like (DNA-binding domain)"/>
    <property type="match status" value="2"/>
</dbReference>
<evidence type="ECO:0000313" key="8">
    <source>
        <dbReference type="EMBL" id="TPX41354.1"/>
    </source>
</evidence>
<dbReference type="Pfam" id="PF00412">
    <property type="entry name" value="LIM"/>
    <property type="match status" value="1"/>
</dbReference>
<keyword evidence="3 4" id="KW-0440">LIM domain</keyword>
<feature type="compositionally biased region" description="Low complexity" evidence="5">
    <location>
        <begin position="116"/>
        <end position="126"/>
    </location>
</feature>
<dbReference type="PANTHER" id="PTHR24206">
    <property type="entry name" value="OS06G0237300 PROTEIN"/>
    <property type="match status" value="1"/>
</dbReference>
<dbReference type="EMBL" id="QEAN01000337">
    <property type="protein sequence ID" value="TPX39832.1"/>
    <property type="molecule type" value="Genomic_DNA"/>
</dbReference>
<organism evidence="8 10">
    <name type="scientific">Synchytrium endobioticum</name>
    <dbReference type="NCBI Taxonomy" id="286115"/>
    <lineage>
        <taxon>Eukaryota</taxon>
        <taxon>Fungi</taxon>
        <taxon>Fungi incertae sedis</taxon>
        <taxon>Chytridiomycota</taxon>
        <taxon>Chytridiomycota incertae sedis</taxon>
        <taxon>Chytridiomycetes</taxon>
        <taxon>Synchytriales</taxon>
        <taxon>Synchytriaceae</taxon>
        <taxon>Synchytrium</taxon>
    </lineage>
</organism>
<dbReference type="PROSITE" id="PS00478">
    <property type="entry name" value="LIM_DOMAIN_1"/>
    <property type="match status" value="1"/>
</dbReference>
<feature type="region of interest" description="Disordered" evidence="5">
    <location>
        <begin position="13"/>
        <end position="60"/>
    </location>
</feature>
<feature type="region of interest" description="Disordered" evidence="5">
    <location>
        <begin position="495"/>
        <end position="534"/>
    </location>
</feature>
<feature type="compositionally biased region" description="Basic and acidic residues" evidence="5">
    <location>
        <begin position="518"/>
        <end position="528"/>
    </location>
</feature>
<feature type="compositionally biased region" description="Polar residues" evidence="5">
    <location>
        <begin position="443"/>
        <end position="461"/>
    </location>
</feature>
<dbReference type="Proteomes" id="UP000320475">
    <property type="component" value="Unassembled WGS sequence"/>
</dbReference>
<feature type="compositionally biased region" description="Basic and acidic residues" evidence="5">
    <location>
        <begin position="407"/>
        <end position="416"/>
    </location>
</feature>